<dbReference type="RefSeq" id="WP_052015778.1">
    <property type="nucleotide sequence ID" value="NZ_BAUU01000011.1"/>
</dbReference>
<proteinExistence type="predicted"/>
<reference evidence="2" key="1">
    <citation type="journal article" date="2014" name="Genome Announc.">
        <title>Draft Genome Sequences of Three Alkaliphilic Bacillus Strains, Bacillus wakoensis JCM 9140T, Bacillus akibai JCM 9157T, and Bacillus hemicellulosilyticus JCM 9152T.</title>
        <authorList>
            <person name="Yuki M."/>
            <person name="Oshima K."/>
            <person name="Suda W."/>
            <person name="Oshida Y."/>
            <person name="Kitamura K."/>
            <person name="Iida T."/>
            <person name="Hattori M."/>
            <person name="Ohkuma M."/>
        </authorList>
    </citation>
    <scope>NUCLEOTIDE SEQUENCE [LARGE SCALE GENOMIC DNA]</scope>
    <source>
        <strain evidence="2">JCM 9152</strain>
    </source>
</reference>
<dbReference type="InterPro" id="IPR007163">
    <property type="entry name" value="VCA0040-like"/>
</dbReference>
<organism evidence="2 3">
    <name type="scientific">Halalkalibacter hemicellulosilyticusJCM 9152</name>
    <dbReference type="NCBI Taxonomy" id="1236971"/>
    <lineage>
        <taxon>Bacteria</taxon>
        <taxon>Bacillati</taxon>
        <taxon>Bacillota</taxon>
        <taxon>Bacilli</taxon>
        <taxon>Bacillales</taxon>
        <taxon>Bacillaceae</taxon>
        <taxon>Halalkalibacter</taxon>
    </lineage>
</organism>
<name>W4QFR2_9BACI</name>
<dbReference type="PANTHER" id="PTHR37308:SF1">
    <property type="entry name" value="POLYPRENYL-PHOSPHATE TRANSPORTER"/>
    <property type="match status" value="1"/>
</dbReference>
<dbReference type="PANTHER" id="PTHR37308">
    <property type="entry name" value="INTEGRAL MEMBRANE PROTEIN"/>
    <property type="match status" value="1"/>
</dbReference>
<gene>
    <name evidence="2" type="ORF">JCM9152_1891</name>
</gene>
<comment type="caution">
    <text evidence="2">The sequence shown here is derived from an EMBL/GenBank/DDBJ whole genome shotgun (WGS) entry which is preliminary data.</text>
</comment>
<dbReference type="AlphaFoldDB" id="W4QFR2"/>
<dbReference type="STRING" id="1236971.JCM9152_1891"/>
<dbReference type="OrthoDB" id="9793746at2"/>
<dbReference type="EMBL" id="BAUU01000011">
    <property type="protein sequence ID" value="GAE30483.1"/>
    <property type="molecule type" value="Genomic_DNA"/>
</dbReference>
<dbReference type="Proteomes" id="UP000018895">
    <property type="component" value="Unassembled WGS sequence"/>
</dbReference>
<feature type="transmembrane region" description="Helical" evidence="1">
    <location>
        <begin position="194"/>
        <end position="215"/>
    </location>
</feature>
<evidence type="ECO:0008006" key="4">
    <source>
        <dbReference type="Google" id="ProtNLM"/>
    </source>
</evidence>
<keyword evidence="3" id="KW-1185">Reference proteome</keyword>
<accession>W4QFR2</accession>
<feature type="transmembrane region" description="Helical" evidence="1">
    <location>
        <begin position="20"/>
        <end position="42"/>
    </location>
</feature>
<protein>
    <recommendedName>
        <fullName evidence="4">Integral membrane protein</fullName>
    </recommendedName>
</protein>
<evidence type="ECO:0000313" key="3">
    <source>
        <dbReference type="Proteomes" id="UP000018895"/>
    </source>
</evidence>
<feature type="transmembrane region" description="Helical" evidence="1">
    <location>
        <begin position="112"/>
        <end position="132"/>
    </location>
</feature>
<feature type="transmembrane region" description="Helical" evidence="1">
    <location>
        <begin position="82"/>
        <end position="100"/>
    </location>
</feature>
<keyword evidence="1" id="KW-0472">Membrane</keyword>
<dbReference type="Pfam" id="PF04018">
    <property type="entry name" value="VCA0040-like"/>
    <property type="match status" value="1"/>
</dbReference>
<keyword evidence="1" id="KW-0812">Transmembrane</keyword>
<sequence length="274" mass="30192">MVKLILRGMAVGMTETVPGISGSTVAMIVGIYERLIYSLSILTTNKRKEAIPFLLTFGVGMVLGFGCSIFIIKFLLETYRTPTFLFFVGIIVGFLPYLWHDTIKHAQSKLRVKHYVIMLFFFGVVVGSQVLGSFHFIDWNHLTFFDYVFFIIAGFIASTALVLPGISGALILTILGLYEAMTASLVALNWPILFAVGSGILLGVLLTSKLIRYLLKHYTSETYSAMVGLVSGSIFAILNELDGVINNQVIIASLITFVGGIVLIFLLQQTQKKL</sequence>
<keyword evidence="1" id="KW-1133">Transmembrane helix</keyword>
<feature type="transmembrane region" description="Helical" evidence="1">
    <location>
        <begin position="54"/>
        <end position="76"/>
    </location>
</feature>
<feature type="transmembrane region" description="Helical" evidence="1">
    <location>
        <begin position="144"/>
        <end position="163"/>
    </location>
</feature>
<feature type="transmembrane region" description="Helical" evidence="1">
    <location>
        <begin position="245"/>
        <end position="267"/>
    </location>
</feature>
<evidence type="ECO:0000313" key="2">
    <source>
        <dbReference type="EMBL" id="GAE30483.1"/>
    </source>
</evidence>
<evidence type="ECO:0000256" key="1">
    <source>
        <dbReference type="SAM" id="Phobius"/>
    </source>
</evidence>